<evidence type="ECO:0000313" key="6">
    <source>
        <dbReference type="Proteomes" id="UP000196158"/>
    </source>
</evidence>
<keyword evidence="6" id="KW-1185">Reference proteome</keyword>
<sequence>MSTLYQIGTETKNRISKFRISTGRADSIKGLSIKIEPKTYEIVIDEDEQEELDDMTELSELAEIMPDNSPRYLLLAYPMTNKDGIKQTPLILIYWKPSTVVSQEWKMMYAGALEMVRNECGTYKLVEVSSGLEDDDDVEDLIEQIEKSN</sequence>
<dbReference type="PANTHER" id="PTHR11249:SF2">
    <property type="entry name" value="GLIA MATURATION FACTOR"/>
    <property type="match status" value="1"/>
</dbReference>
<feature type="domain" description="ADF-H" evidence="4">
    <location>
        <begin position="3"/>
        <end position="146"/>
    </location>
</feature>
<comment type="similarity">
    <text evidence="1 3">Belongs to the actin-binding proteins ADF family. GMF subfamily.</text>
</comment>
<gene>
    <name evidence="5" type="ORF">KASA_0Q09713G</name>
</gene>
<dbReference type="OrthoDB" id="3919494at2759"/>
<dbReference type="Pfam" id="PF00241">
    <property type="entry name" value="Cofilin_ADF"/>
    <property type="match status" value="1"/>
</dbReference>
<dbReference type="Gene3D" id="3.40.20.10">
    <property type="entry name" value="Severin"/>
    <property type="match status" value="1"/>
</dbReference>
<accession>A0A1X7QYE9</accession>
<dbReference type="SUPFAM" id="SSF55753">
    <property type="entry name" value="Actin depolymerizing proteins"/>
    <property type="match status" value="1"/>
</dbReference>
<dbReference type="STRING" id="1789683.A0A1X7QYE9"/>
<evidence type="ECO:0000256" key="3">
    <source>
        <dbReference type="PIRNR" id="PIRNR001788"/>
    </source>
</evidence>
<dbReference type="SMART" id="SM00102">
    <property type="entry name" value="ADF"/>
    <property type="match status" value="1"/>
</dbReference>
<dbReference type="GO" id="GO:0003779">
    <property type="term" value="F:actin binding"/>
    <property type="evidence" value="ECO:0007669"/>
    <property type="project" value="InterPro"/>
</dbReference>
<dbReference type="GO" id="GO:0071846">
    <property type="term" value="P:actin filament debranching"/>
    <property type="evidence" value="ECO:0007669"/>
    <property type="project" value="InterPro"/>
</dbReference>
<dbReference type="GO" id="GO:0030479">
    <property type="term" value="C:actin cortical patch"/>
    <property type="evidence" value="ECO:0007669"/>
    <property type="project" value="TreeGrafter"/>
</dbReference>
<dbReference type="InterPro" id="IPR011171">
    <property type="entry name" value="GMF"/>
</dbReference>
<dbReference type="EMBL" id="FXLY01000002">
    <property type="protein sequence ID" value="SMN18483.1"/>
    <property type="molecule type" value="Genomic_DNA"/>
</dbReference>
<organism evidence="5 6">
    <name type="scientific">Maudiozyma saulgeensis</name>
    <dbReference type="NCBI Taxonomy" id="1789683"/>
    <lineage>
        <taxon>Eukaryota</taxon>
        <taxon>Fungi</taxon>
        <taxon>Dikarya</taxon>
        <taxon>Ascomycota</taxon>
        <taxon>Saccharomycotina</taxon>
        <taxon>Saccharomycetes</taxon>
        <taxon>Saccharomycetales</taxon>
        <taxon>Saccharomycetaceae</taxon>
        <taxon>Maudiozyma</taxon>
    </lineage>
</organism>
<comment type="subcellular location">
    <subcellularLocation>
        <location evidence="3">Cytoplasm</location>
    </subcellularLocation>
    <subcellularLocation>
        <location evidence="3">Nucleus</location>
    </subcellularLocation>
</comment>
<reference evidence="5 6" key="1">
    <citation type="submission" date="2017-04" db="EMBL/GenBank/DDBJ databases">
        <authorList>
            <person name="Afonso C.L."/>
            <person name="Miller P.J."/>
            <person name="Scott M.A."/>
            <person name="Spackman E."/>
            <person name="Goraichik I."/>
            <person name="Dimitrov K.M."/>
            <person name="Suarez D.L."/>
            <person name="Swayne D.E."/>
        </authorList>
    </citation>
    <scope>NUCLEOTIDE SEQUENCE [LARGE SCALE GENOMIC DNA]</scope>
</reference>
<dbReference type="Proteomes" id="UP000196158">
    <property type="component" value="Unassembled WGS sequence"/>
</dbReference>
<keyword evidence="3" id="KW-0539">Nucleus</keyword>
<evidence type="ECO:0000256" key="2">
    <source>
        <dbReference type="ARBA" id="ARBA00022490"/>
    </source>
</evidence>
<evidence type="ECO:0000256" key="1">
    <source>
        <dbReference type="ARBA" id="ARBA00010055"/>
    </source>
</evidence>
<dbReference type="InterPro" id="IPR002108">
    <property type="entry name" value="ADF-H"/>
</dbReference>
<protein>
    <submittedName>
        <fullName evidence="5">Similar to Saccharomyces cerevisiae YDR063W AIM7 Protein that interacts with Arp2/3 complex to stimulate actin filament debranching and inhibit actin nucleation</fullName>
    </submittedName>
</protein>
<dbReference type="PANTHER" id="PTHR11249">
    <property type="entry name" value="GLIAL FACTOR NATURATION FACTOR"/>
    <property type="match status" value="1"/>
</dbReference>
<dbReference type="AlphaFoldDB" id="A0A1X7QYE9"/>
<dbReference type="GO" id="GO:0034316">
    <property type="term" value="P:negative regulation of Arp2/3 complex-mediated actin nucleation"/>
    <property type="evidence" value="ECO:0007669"/>
    <property type="project" value="TreeGrafter"/>
</dbReference>
<keyword evidence="2 3" id="KW-0963">Cytoplasm</keyword>
<evidence type="ECO:0000259" key="4">
    <source>
        <dbReference type="PROSITE" id="PS51263"/>
    </source>
</evidence>
<dbReference type="PIRSF" id="PIRSF001788">
    <property type="entry name" value="GMF-beta"/>
    <property type="match status" value="1"/>
</dbReference>
<name>A0A1X7QYE9_9SACH</name>
<dbReference type="PROSITE" id="PS51263">
    <property type="entry name" value="ADF_H"/>
    <property type="match status" value="1"/>
</dbReference>
<proteinExistence type="inferred from homology"/>
<dbReference type="GO" id="GO:0005634">
    <property type="term" value="C:nucleus"/>
    <property type="evidence" value="ECO:0007669"/>
    <property type="project" value="UniProtKB-SubCell"/>
</dbReference>
<dbReference type="InterPro" id="IPR029006">
    <property type="entry name" value="ADF-H/Gelsolin-like_dom_sf"/>
</dbReference>
<dbReference type="GO" id="GO:0071933">
    <property type="term" value="F:Arp2/3 complex binding"/>
    <property type="evidence" value="ECO:0007669"/>
    <property type="project" value="InterPro"/>
</dbReference>
<evidence type="ECO:0000313" key="5">
    <source>
        <dbReference type="EMBL" id="SMN18483.1"/>
    </source>
</evidence>